<keyword evidence="1" id="KW-0813">Transport</keyword>
<dbReference type="Proteomes" id="UP000774570">
    <property type="component" value="Unassembled WGS sequence"/>
</dbReference>
<accession>A0ABS7G0J2</accession>
<proteinExistence type="predicted"/>
<organism evidence="6 7">
    <name type="scientific">Actinomadura parmotrematis</name>
    <dbReference type="NCBI Taxonomy" id="2864039"/>
    <lineage>
        <taxon>Bacteria</taxon>
        <taxon>Bacillati</taxon>
        <taxon>Actinomycetota</taxon>
        <taxon>Actinomycetes</taxon>
        <taxon>Streptosporangiales</taxon>
        <taxon>Thermomonosporaceae</taxon>
        <taxon>Actinomadura</taxon>
    </lineage>
</organism>
<keyword evidence="3 6" id="KW-0067">ATP-binding</keyword>
<dbReference type="SUPFAM" id="SSF52540">
    <property type="entry name" value="P-loop containing nucleoside triphosphate hydrolases"/>
    <property type="match status" value="1"/>
</dbReference>
<comment type="caution">
    <text evidence="6">The sequence shown here is derived from an EMBL/GenBank/DDBJ whole genome shotgun (WGS) entry which is preliminary data.</text>
</comment>
<evidence type="ECO:0000256" key="1">
    <source>
        <dbReference type="ARBA" id="ARBA00022448"/>
    </source>
</evidence>
<evidence type="ECO:0000259" key="5">
    <source>
        <dbReference type="PROSITE" id="PS50893"/>
    </source>
</evidence>
<dbReference type="PANTHER" id="PTHR42939:SF1">
    <property type="entry name" value="ABC TRANSPORTER ATP-BINDING PROTEIN ALBC-RELATED"/>
    <property type="match status" value="1"/>
</dbReference>
<gene>
    <name evidence="6" type="ORF">K1Y72_26790</name>
</gene>
<evidence type="ECO:0000256" key="2">
    <source>
        <dbReference type="ARBA" id="ARBA00022741"/>
    </source>
</evidence>
<protein>
    <submittedName>
        <fullName evidence="6">ATP-binding cassette domain-containing protein</fullName>
    </submittedName>
</protein>
<dbReference type="EMBL" id="JAIBOA010000020">
    <property type="protein sequence ID" value="MBW8486011.1"/>
    <property type="molecule type" value="Genomic_DNA"/>
</dbReference>
<dbReference type="Pfam" id="PF00005">
    <property type="entry name" value="ABC_tran"/>
    <property type="match status" value="1"/>
</dbReference>
<evidence type="ECO:0000256" key="3">
    <source>
        <dbReference type="ARBA" id="ARBA00022840"/>
    </source>
</evidence>
<name>A0ABS7G0J2_9ACTN</name>
<feature type="region of interest" description="Disordered" evidence="4">
    <location>
        <begin position="95"/>
        <end position="126"/>
    </location>
</feature>
<reference evidence="6 7" key="1">
    <citation type="submission" date="2021-07" db="EMBL/GenBank/DDBJ databases">
        <title>Actinomadura sp. PM05-2 isolated from lichen.</title>
        <authorList>
            <person name="Somphong A."/>
            <person name="Phongsopitanun W."/>
            <person name="Tanasupawat S."/>
            <person name="Peongsungnone V."/>
        </authorList>
    </citation>
    <scope>NUCLEOTIDE SEQUENCE [LARGE SCALE GENOMIC DNA]</scope>
    <source>
        <strain evidence="6 7">PM05-2</strain>
    </source>
</reference>
<dbReference type="PANTHER" id="PTHR42939">
    <property type="entry name" value="ABC TRANSPORTER ATP-BINDING PROTEIN ALBC-RELATED"/>
    <property type="match status" value="1"/>
</dbReference>
<dbReference type="Gene3D" id="3.40.50.300">
    <property type="entry name" value="P-loop containing nucleotide triphosphate hydrolases"/>
    <property type="match status" value="1"/>
</dbReference>
<dbReference type="InterPro" id="IPR051782">
    <property type="entry name" value="ABC_Transporter_VariousFunc"/>
</dbReference>
<evidence type="ECO:0000313" key="6">
    <source>
        <dbReference type="EMBL" id="MBW8486011.1"/>
    </source>
</evidence>
<feature type="compositionally biased region" description="Low complexity" evidence="4">
    <location>
        <begin position="107"/>
        <end position="126"/>
    </location>
</feature>
<sequence length="298" mass="31859">MCLDRVSYRYRRGSSWILRDLVLDLAPGEIVEITGRNGTGKSTLLRLAAGLHRPRSGTITGRPPRVGYAPERFPTHQPFTVRAYLHHMAAMTRPLTGTAAPAPGNLTPTDTSFTTPTASASGATAPTAAASDAMAFRAPASRATESSSTASSSTASRAISATAAIEHWASQLRFEHLLDTRLSELSKGSAQKVGLAQALLPSPDLLVLDEPFAGLDAETRDALPELLESWAADGTTILVSDHQGALSQTSARRLQLQEGALHPLDGPTWTTLHVRVRTDEADALTSRLREEGHRVTRS</sequence>
<evidence type="ECO:0000313" key="7">
    <source>
        <dbReference type="Proteomes" id="UP000774570"/>
    </source>
</evidence>
<dbReference type="SMART" id="SM00382">
    <property type="entry name" value="AAA"/>
    <property type="match status" value="1"/>
</dbReference>
<evidence type="ECO:0000256" key="4">
    <source>
        <dbReference type="SAM" id="MobiDB-lite"/>
    </source>
</evidence>
<dbReference type="InterPro" id="IPR003593">
    <property type="entry name" value="AAA+_ATPase"/>
</dbReference>
<keyword evidence="2" id="KW-0547">Nucleotide-binding</keyword>
<dbReference type="GO" id="GO:0005524">
    <property type="term" value="F:ATP binding"/>
    <property type="evidence" value="ECO:0007669"/>
    <property type="project" value="UniProtKB-KW"/>
</dbReference>
<dbReference type="InterPro" id="IPR003439">
    <property type="entry name" value="ABC_transporter-like_ATP-bd"/>
</dbReference>
<dbReference type="InterPro" id="IPR027417">
    <property type="entry name" value="P-loop_NTPase"/>
</dbReference>
<feature type="domain" description="ABC transporter" evidence="5">
    <location>
        <begin position="1"/>
        <end position="283"/>
    </location>
</feature>
<dbReference type="RefSeq" id="WP_220169249.1">
    <property type="nucleotide sequence ID" value="NZ_JAIBOA010000020.1"/>
</dbReference>
<keyword evidence="7" id="KW-1185">Reference proteome</keyword>
<dbReference type="PROSITE" id="PS50893">
    <property type="entry name" value="ABC_TRANSPORTER_2"/>
    <property type="match status" value="1"/>
</dbReference>